<evidence type="ECO:0000256" key="1">
    <source>
        <dbReference type="SAM" id="Phobius"/>
    </source>
</evidence>
<protein>
    <submittedName>
        <fullName evidence="2">Uncharacterized protein</fullName>
    </submittedName>
</protein>
<keyword evidence="3" id="KW-1185">Reference proteome</keyword>
<sequence>MFCPNSILIPLYLAQVHNFTPQLYSPQVDNGNKDYYENGQLVQTSVPLELYYEPGSTYPSEQSKRFLIYCTAPPKTEFSTSSDVRDWLKSNYLIWTVPFQKDVWIYILVLLTSFSIFISRNGRKQSVYHLPTTFLSQWLGIFSLFLHQYTRVSNLDDKIVMVLAVAGMVIAWMYENMLTSSVTVPLSEEKVIEDLKELVERNYKILWYPKIEPLNPLMLYESSFKAAGLSHRINDAFIAVKDRFPDTVNDAKLIRLTSYKRAIITDGKIYRYLKPLTFELRRQSGTQKSNCQYVRETFHKETFFWYLITTNREWLLKTLQRFKDNGLAEQWDKWRAWSFKLVSRNLIFNLQKYVKNREDWSREIVLSNMALVYCVCFVILQGCSQHASEHRLAFPDPAIVPSYPGHCDFLLHQGIAS</sequence>
<reference evidence="2 3" key="1">
    <citation type="submission" date="2024-08" db="EMBL/GenBank/DDBJ databases">
        <authorList>
            <person name="Cucini C."/>
            <person name="Frati F."/>
        </authorList>
    </citation>
    <scope>NUCLEOTIDE SEQUENCE [LARGE SCALE GENOMIC DNA]</scope>
</reference>
<keyword evidence="1" id="KW-0812">Transmembrane</keyword>
<accession>A0ABP1R539</accession>
<feature type="transmembrane region" description="Helical" evidence="1">
    <location>
        <begin position="127"/>
        <end position="146"/>
    </location>
</feature>
<feature type="transmembrane region" description="Helical" evidence="1">
    <location>
        <begin position="103"/>
        <end position="120"/>
    </location>
</feature>
<dbReference type="Proteomes" id="UP001642540">
    <property type="component" value="Unassembled WGS sequence"/>
</dbReference>
<organism evidence="2 3">
    <name type="scientific">Orchesella dallaii</name>
    <dbReference type="NCBI Taxonomy" id="48710"/>
    <lineage>
        <taxon>Eukaryota</taxon>
        <taxon>Metazoa</taxon>
        <taxon>Ecdysozoa</taxon>
        <taxon>Arthropoda</taxon>
        <taxon>Hexapoda</taxon>
        <taxon>Collembola</taxon>
        <taxon>Entomobryomorpha</taxon>
        <taxon>Entomobryoidea</taxon>
        <taxon>Orchesellidae</taxon>
        <taxon>Orchesellinae</taxon>
        <taxon>Orchesella</taxon>
    </lineage>
</organism>
<keyword evidence="1" id="KW-1133">Transmembrane helix</keyword>
<evidence type="ECO:0000313" key="2">
    <source>
        <dbReference type="EMBL" id="CAL8117283.1"/>
    </source>
</evidence>
<name>A0ABP1R539_9HEXA</name>
<evidence type="ECO:0000313" key="3">
    <source>
        <dbReference type="Proteomes" id="UP001642540"/>
    </source>
</evidence>
<comment type="caution">
    <text evidence="2">The sequence shown here is derived from an EMBL/GenBank/DDBJ whole genome shotgun (WGS) entry which is preliminary data.</text>
</comment>
<dbReference type="EMBL" id="CAXLJM020000054">
    <property type="protein sequence ID" value="CAL8117283.1"/>
    <property type="molecule type" value="Genomic_DNA"/>
</dbReference>
<gene>
    <name evidence="2" type="ORF">ODALV1_LOCUS17616</name>
</gene>
<feature type="transmembrane region" description="Helical" evidence="1">
    <location>
        <begin position="158"/>
        <end position="174"/>
    </location>
</feature>
<proteinExistence type="predicted"/>
<keyword evidence="1" id="KW-0472">Membrane</keyword>